<dbReference type="OrthoDB" id="5461251at2"/>
<name>A0A0C4YLD1_9BURK</name>
<sequence length="118" mass="12396">MIPRLLSTASLALVACFVSGTAGAQQPAPQPAPQAAPQAPMNPKEAKAKFAEKFAAADTNHDGKLSREEAEAGMPEVYKNFDKIDTRKKGAITQKQIGAYFAAKAKQKAAAQNPGSLN</sequence>
<organism evidence="4 5">
    <name type="scientific">Cupriavidus basilensis</name>
    <dbReference type="NCBI Taxonomy" id="68895"/>
    <lineage>
        <taxon>Bacteria</taxon>
        <taxon>Pseudomonadati</taxon>
        <taxon>Pseudomonadota</taxon>
        <taxon>Betaproteobacteria</taxon>
        <taxon>Burkholderiales</taxon>
        <taxon>Burkholderiaceae</taxon>
        <taxon>Cupriavidus</taxon>
    </lineage>
</organism>
<feature type="compositionally biased region" description="Basic and acidic residues" evidence="1">
    <location>
        <begin position="59"/>
        <end position="70"/>
    </location>
</feature>
<accession>A0A0C4YLD1</accession>
<keyword evidence="5" id="KW-1185">Reference proteome</keyword>
<evidence type="ECO:0000256" key="1">
    <source>
        <dbReference type="SAM" id="MobiDB-lite"/>
    </source>
</evidence>
<dbReference type="Proteomes" id="UP000031843">
    <property type="component" value="Chromosome secondary"/>
</dbReference>
<proteinExistence type="predicted"/>
<dbReference type="InterPro" id="IPR011992">
    <property type="entry name" value="EF-hand-dom_pair"/>
</dbReference>
<dbReference type="KEGG" id="cbw:RR42_s1236"/>
<dbReference type="RefSeq" id="WP_043354455.1">
    <property type="nucleotide sequence ID" value="NZ_CP010537.1"/>
</dbReference>
<dbReference type="GO" id="GO:0005509">
    <property type="term" value="F:calcium ion binding"/>
    <property type="evidence" value="ECO:0007669"/>
    <property type="project" value="InterPro"/>
</dbReference>
<feature type="domain" description="EF-hand" evidence="3">
    <location>
        <begin position="45"/>
        <end position="80"/>
    </location>
</feature>
<feature type="region of interest" description="Disordered" evidence="1">
    <location>
        <begin position="23"/>
        <end position="71"/>
    </location>
</feature>
<feature type="signal peptide" evidence="2">
    <location>
        <begin position="1"/>
        <end position="24"/>
    </location>
</feature>
<dbReference type="EMBL" id="CP010537">
    <property type="protein sequence ID" value="AJG22824.1"/>
    <property type="molecule type" value="Genomic_DNA"/>
</dbReference>
<evidence type="ECO:0000256" key="2">
    <source>
        <dbReference type="SAM" id="SignalP"/>
    </source>
</evidence>
<keyword evidence="2" id="KW-0732">Signal</keyword>
<dbReference type="STRING" id="68895.RR42_s1236"/>
<evidence type="ECO:0000313" key="4">
    <source>
        <dbReference type="EMBL" id="AJG22824.1"/>
    </source>
</evidence>
<dbReference type="SUPFAM" id="SSF47473">
    <property type="entry name" value="EF-hand"/>
    <property type="match status" value="1"/>
</dbReference>
<dbReference type="InterPro" id="IPR002048">
    <property type="entry name" value="EF_hand_dom"/>
</dbReference>
<evidence type="ECO:0000259" key="3">
    <source>
        <dbReference type="PROSITE" id="PS50222"/>
    </source>
</evidence>
<protein>
    <recommendedName>
        <fullName evidence="3">EF-hand domain-containing protein</fullName>
    </recommendedName>
</protein>
<reference evidence="4 5" key="1">
    <citation type="journal article" date="2015" name="Genome Announc.">
        <title>Complete Genome Sequence of Cupriavidus basilensis 4G11, Isolated from the Oak Ridge Field Research Center Site.</title>
        <authorList>
            <person name="Ray J."/>
            <person name="Waters R.J."/>
            <person name="Skerker J.M."/>
            <person name="Kuehl J.V."/>
            <person name="Price M.N."/>
            <person name="Huang J."/>
            <person name="Chakraborty R."/>
            <person name="Arkin A.P."/>
            <person name="Deutschbauer A."/>
        </authorList>
    </citation>
    <scope>NUCLEOTIDE SEQUENCE [LARGE SCALE GENOMIC DNA]</scope>
    <source>
        <strain evidence="4">4G11</strain>
    </source>
</reference>
<dbReference type="PROSITE" id="PS50222">
    <property type="entry name" value="EF_HAND_2"/>
    <property type="match status" value="1"/>
</dbReference>
<dbReference type="Gene3D" id="1.10.238.10">
    <property type="entry name" value="EF-hand"/>
    <property type="match status" value="1"/>
</dbReference>
<dbReference type="PROSITE" id="PS51257">
    <property type="entry name" value="PROKAR_LIPOPROTEIN"/>
    <property type="match status" value="1"/>
</dbReference>
<dbReference type="AlphaFoldDB" id="A0A0C4YLD1"/>
<evidence type="ECO:0000313" key="5">
    <source>
        <dbReference type="Proteomes" id="UP000031843"/>
    </source>
</evidence>
<gene>
    <name evidence="4" type="ORF">RR42_s1236</name>
</gene>
<feature type="chain" id="PRO_5002181815" description="EF-hand domain-containing protein" evidence="2">
    <location>
        <begin position="25"/>
        <end position="118"/>
    </location>
</feature>